<feature type="compositionally biased region" description="Basic and acidic residues" evidence="2">
    <location>
        <begin position="452"/>
        <end position="461"/>
    </location>
</feature>
<keyword evidence="1" id="KW-0175">Coiled coil</keyword>
<gene>
    <name evidence="3" type="ORF">LTR36_009753</name>
</gene>
<evidence type="ECO:0000256" key="2">
    <source>
        <dbReference type="SAM" id="MobiDB-lite"/>
    </source>
</evidence>
<feature type="compositionally biased region" description="Polar residues" evidence="2">
    <location>
        <begin position="1231"/>
        <end position="1244"/>
    </location>
</feature>
<reference evidence="3 4" key="1">
    <citation type="submission" date="2021-11" db="EMBL/GenBank/DDBJ databases">
        <title>Black yeast isolated from Biological Soil Crust.</title>
        <authorList>
            <person name="Kurbessoian T."/>
        </authorList>
    </citation>
    <scope>NUCLEOTIDE SEQUENCE [LARGE SCALE GENOMIC DNA]</scope>
    <source>
        <strain evidence="3 4">CCFEE 5522</strain>
    </source>
</reference>
<keyword evidence="4" id="KW-1185">Reference proteome</keyword>
<protein>
    <submittedName>
        <fullName evidence="3">Uncharacterized protein</fullName>
    </submittedName>
</protein>
<feature type="compositionally biased region" description="Polar residues" evidence="2">
    <location>
        <begin position="1575"/>
        <end position="1586"/>
    </location>
</feature>
<evidence type="ECO:0000313" key="4">
    <source>
        <dbReference type="Proteomes" id="UP001324427"/>
    </source>
</evidence>
<feature type="compositionally biased region" description="Basic and acidic residues" evidence="2">
    <location>
        <begin position="748"/>
        <end position="770"/>
    </location>
</feature>
<organism evidence="3 4">
    <name type="scientific">Oleoguttula mirabilis</name>
    <dbReference type="NCBI Taxonomy" id="1507867"/>
    <lineage>
        <taxon>Eukaryota</taxon>
        <taxon>Fungi</taxon>
        <taxon>Dikarya</taxon>
        <taxon>Ascomycota</taxon>
        <taxon>Pezizomycotina</taxon>
        <taxon>Dothideomycetes</taxon>
        <taxon>Dothideomycetidae</taxon>
        <taxon>Mycosphaerellales</taxon>
        <taxon>Teratosphaeriaceae</taxon>
        <taxon>Oleoguttula</taxon>
    </lineage>
</organism>
<feature type="compositionally biased region" description="Basic and acidic residues" evidence="2">
    <location>
        <begin position="579"/>
        <end position="610"/>
    </location>
</feature>
<feature type="compositionally biased region" description="Basic and acidic residues" evidence="2">
    <location>
        <begin position="1101"/>
        <end position="1113"/>
    </location>
</feature>
<feature type="compositionally biased region" description="Polar residues" evidence="2">
    <location>
        <begin position="1304"/>
        <end position="1319"/>
    </location>
</feature>
<feature type="region of interest" description="Disordered" evidence="2">
    <location>
        <begin position="1029"/>
        <end position="1661"/>
    </location>
</feature>
<evidence type="ECO:0000256" key="1">
    <source>
        <dbReference type="SAM" id="Coils"/>
    </source>
</evidence>
<feature type="compositionally biased region" description="Acidic residues" evidence="2">
    <location>
        <begin position="536"/>
        <end position="551"/>
    </location>
</feature>
<feature type="compositionally biased region" description="Low complexity" evidence="2">
    <location>
        <begin position="23"/>
        <end position="40"/>
    </location>
</feature>
<dbReference type="InterPro" id="IPR009072">
    <property type="entry name" value="Histone-fold"/>
</dbReference>
<feature type="coiled-coil region" evidence="1">
    <location>
        <begin position="187"/>
        <end position="214"/>
    </location>
</feature>
<accession>A0AAV9J5W7</accession>
<sequence>MAYSPIRGRTTLPREVIGGGPGAQQQASPSSFPLSALSQPHPQVDDVFGGGIEQQQHHHHPPVSPLMSRSASVASDRYSVVSGLTSTTHWAGKPQNVNPAPSYVAPTGAAQVVGEHRGAGTTPGQRHSSSDDDEAGGLKSKDDVQFSGPALELINAFLDQLLFSFLSTARSTSLHALRPAVTEVLKARLARDAIASAEEELQELLAGGEEEEEENTKLNAAESNRRWDLELVWKRTRLRVMVYMRLGEMEDEDEERYIKEEELFHGNERRFSQTSGLVSWAAAIFLTGVLEYVAEQTLQIAGNAAYTRARRQSRNARTSTPTLEERQQQQQQTPVTVEDYDVEKVALNSTVGRLWRTWRKSLRNTAAAPSTPTHRFSRMSGEGFYSAMSQRRGSVGNGTEGSVNGDAHPQRNVLDDVPEMRFPEHVLASNIPLPLGDRQRDVDEIEVPGLARDPDAHEGKEGSVTPTARRNSFTSPLAYSATGGLPTPDSLGPAEQGLPSERPAFNRQRSMSVPTPVRTPITAEQIKHTPGAFPDEAVDESAETLPEEGQEEQQQQLPGAEDKEEQKASAQEMAPHRRASQDVKGLLDKVVNHEPAEENAEQKDKSEHHGLIGGAIAGATAVAGATAAMVYGSSKGGDNGVAEDDHAVETGNARASEADMPAEESNKGISEVGRPAEDSKKNISKVDRPAEDGRDVEARDNRKSLLDMKTLIGPGPSAVQNQDAPEIMTSRQVSVSQPETPPMMIRNGSDESHKSEVLKDPYKLGDKRGQEIPQQSPAKRQHMPRAMVTPDQTGSDENEYENGIGVARTSDVMVESPVVNEQQARGSAKRPSRLVLGGATLTGRNSILVESPTFKKTASPKSRDFLESRSLTSMTERPEFAEMGRQAPSSAHVRAEPIQQVPHKRRSIPGLAFTSAAATPTVERNAHRQSWSAAAQQQRELDGGAASRPLSVPSVPTVPAALRQGAKTESSVHEHPVVQRMASLKRNQRKSDPSMDGGGRDGSLTSASIRGPEDFDSFVQGADTVKYTLTPQNVRDAPVQNMSHARRAPPPAELSSAPSVSRRSAGPPIDTSDARTGRSAVSKQATSAIPDRNRNSSGGATEREAEQKQERRRSTSKPPPRNTSTSSRSGLMAREPQIMTESTRDFADFIRSTGPNKEQKVLPVINPANRSTTSLHSLRSAHTNGAASRSSSLVSQDRSGGEPGRERAKSLSQSVMTKENIPPVPPVPVKGSSSSRRNMQTRTPTGAGDGNSDFIDFIRSGPGEDGQHRISRSVAPFRSTMDSDQLQDMGDRIRGDGPPMDLRLNTNVNGAPSLQSAKSPASMRPPSSVRASANTRAGAVLASNATTGVHPAHSGQPQRLATTTDPSAPGGSSTLSPIAGGAAPLRKRHRNKDPYAIDMDDEDDDLLTALPKNRRPEESLMDFLSNTEPPTDNAPRPLVNGGGAQARSVMNKARANSISSLRSAGARPAESTTPQAHASRAKSIQSPVTSAPRPSSVRSVQSNSSAPRAPGNRPYSQATAGAPPIPVSSRAKMEARSPGEPKPAPPTKPSTGEQQKVTAPGPPGVGGPGAGAGNSRDTFGKQSNTKDLADFFKNSGPPDDDRSAPAPVVGRQSKLSAKDAEKARKKAEKDGLRALQDQKKKKGGGFFGRLTGRRQTWLNMP</sequence>
<feature type="compositionally biased region" description="Basic and acidic residues" evidence="2">
    <location>
        <begin position="1199"/>
        <end position="1209"/>
    </location>
</feature>
<feature type="compositionally biased region" description="Polar residues" evidence="2">
    <location>
        <begin position="464"/>
        <end position="477"/>
    </location>
</feature>
<evidence type="ECO:0000313" key="3">
    <source>
        <dbReference type="EMBL" id="KAK4540167.1"/>
    </source>
</evidence>
<feature type="region of interest" description="Disordered" evidence="2">
    <location>
        <begin position="115"/>
        <end position="141"/>
    </location>
</feature>
<feature type="compositionally biased region" description="Basic and acidic residues" evidence="2">
    <location>
        <begin position="674"/>
        <end position="706"/>
    </location>
</feature>
<comment type="caution">
    <text evidence="3">The sequence shown here is derived from an EMBL/GenBank/DDBJ whole genome shotgun (WGS) entry which is preliminary data.</text>
</comment>
<feature type="region of interest" description="Disordered" evidence="2">
    <location>
        <begin position="631"/>
        <end position="800"/>
    </location>
</feature>
<dbReference type="GO" id="GO:0046982">
    <property type="term" value="F:protein heterodimerization activity"/>
    <property type="evidence" value="ECO:0007669"/>
    <property type="project" value="InterPro"/>
</dbReference>
<dbReference type="Proteomes" id="UP001324427">
    <property type="component" value="Unassembled WGS sequence"/>
</dbReference>
<feature type="region of interest" description="Disordered" evidence="2">
    <location>
        <begin position="389"/>
        <end position="411"/>
    </location>
</feature>
<feature type="region of interest" description="Disordered" evidence="2">
    <location>
        <begin position="448"/>
        <end position="612"/>
    </location>
</feature>
<feature type="compositionally biased region" description="Polar residues" evidence="2">
    <location>
        <begin position="1355"/>
        <end position="1376"/>
    </location>
</feature>
<feature type="compositionally biased region" description="Polar residues" evidence="2">
    <location>
        <begin position="718"/>
        <end position="738"/>
    </location>
</feature>
<feature type="compositionally biased region" description="Polar residues" evidence="2">
    <location>
        <begin position="1168"/>
        <end position="1187"/>
    </location>
</feature>
<dbReference type="EMBL" id="JAVFHQ010000073">
    <property type="protein sequence ID" value="KAK4540167.1"/>
    <property type="molecule type" value="Genomic_DNA"/>
</dbReference>
<name>A0AAV9J5W7_9PEZI</name>
<feature type="region of interest" description="Disordered" evidence="2">
    <location>
        <begin position="309"/>
        <end position="335"/>
    </location>
</feature>
<dbReference type="Gene3D" id="1.10.20.10">
    <property type="entry name" value="Histone, subunit A"/>
    <property type="match status" value="1"/>
</dbReference>
<feature type="region of interest" description="Disordered" evidence="2">
    <location>
        <begin position="852"/>
        <end position="1017"/>
    </location>
</feature>
<feature type="region of interest" description="Disordered" evidence="2">
    <location>
        <begin position="1"/>
        <end position="71"/>
    </location>
</feature>
<proteinExistence type="predicted"/>
<feature type="compositionally biased region" description="Low complexity" evidence="2">
    <location>
        <begin position="1486"/>
        <end position="1507"/>
    </location>
</feature>
<feature type="compositionally biased region" description="Low complexity" evidence="2">
    <location>
        <begin position="1188"/>
        <end position="1198"/>
    </location>
</feature>
<feature type="compositionally biased region" description="Basic and acidic residues" evidence="2">
    <location>
        <begin position="1616"/>
        <end position="1638"/>
    </location>
</feature>